<accession>A0A498RFC7</accession>
<dbReference type="GO" id="GO:0009401">
    <property type="term" value="P:phosphoenolpyruvate-dependent sugar phosphotransferase system"/>
    <property type="evidence" value="ECO:0007669"/>
    <property type="project" value="InterPro"/>
</dbReference>
<evidence type="ECO:0000259" key="2">
    <source>
        <dbReference type="PROSITE" id="PS51099"/>
    </source>
</evidence>
<dbReference type="AlphaFoldDB" id="A0A498RFC7"/>
<dbReference type="Proteomes" id="UP000277811">
    <property type="component" value="Unassembled WGS sequence"/>
</dbReference>
<evidence type="ECO:0000313" key="3">
    <source>
        <dbReference type="EMBL" id="VBB09715.1"/>
    </source>
</evidence>
<dbReference type="PROSITE" id="PS51099">
    <property type="entry name" value="PTS_EIIB_TYPE_2"/>
    <property type="match status" value="1"/>
</dbReference>
<organism evidence="3 4">
    <name type="scientific">Lucifera butyrica</name>
    <dbReference type="NCBI Taxonomy" id="1351585"/>
    <lineage>
        <taxon>Bacteria</taxon>
        <taxon>Bacillati</taxon>
        <taxon>Bacillota</taxon>
        <taxon>Negativicutes</taxon>
        <taxon>Veillonellales</taxon>
        <taxon>Veillonellaceae</taxon>
        <taxon>Lucifera</taxon>
    </lineage>
</organism>
<gene>
    <name evidence="3" type="ORF">LUCI_5013</name>
</gene>
<dbReference type="Pfam" id="PF02302">
    <property type="entry name" value="PTS_IIB"/>
    <property type="match status" value="1"/>
</dbReference>
<dbReference type="InterPro" id="IPR013011">
    <property type="entry name" value="PTS_EIIB_2"/>
</dbReference>
<dbReference type="CDD" id="cd05563">
    <property type="entry name" value="PTS_IIB_ascorbate"/>
    <property type="match status" value="1"/>
</dbReference>
<keyword evidence="1 3" id="KW-0808">Transferase</keyword>
<dbReference type="Gene3D" id="3.40.50.2300">
    <property type="match status" value="1"/>
</dbReference>
<name>A0A498RFC7_9FIRM</name>
<sequence>MIKIFTVCPQGLGSSMIAKINVRGVLDKFKIDGQVETAGLASIIGESYDFIVTVEELKDSFKNVDPNKIIFIKNFFKKDDIEEKLLEKINELKKNRGEI</sequence>
<evidence type="ECO:0000256" key="1">
    <source>
        <dbReference type="ARBA" id="ARBA00022679"/>
    </source>
</evidence>
<feature type="domain" description="PTS EIIB type-2" evidence="2">
    <location>
        <begin position="2"/>
        <end position="93"/>
    </location>
</feature>
<protein>
    <submittedName>
        <fullName evidence="3">Phosphotransferase system eiib component type 2/3</fullName>
    </submittedName>
</protein>
<keyword evidence="4" id="KW-1185">Reference proteome</keyword>
<dbReference type="RefSeq" id="WP_122630518.1">
    <property type="nucleotide sequence ID" value="NZ_UPPP01000133.1"/>
</dbReference>
<proteinExistence type="predicted"/>
<dbReference type="SUPFAM" id="SSF52794">
    <property type="entry name" value="PTS system IIB component-like"/>
    <property type="match status" value="1"/>
</dbReference>
<evidence type="ECO:0000313" key="4">
    <source>
        <dbReference type="Proteomes" id="UP000277811"/>
    </source>
</evidence>
<reference evidence="3 4" key="1">
    <citation type="submission" date="2018-06" db="EMBL/GenBank/DDBJ databases">
        <authorList>
            <person name="Strepis N."/>
        </authorList>
    </citation>
    <scope>NUCLEOTIDE SEQUENCE [LARGE SCALE GENOMIC DNA]</scope>
    <source>
        <strain evidence="3">LUCI</strain>
    </source>
</reference>
<dbReference type="OrthoDB" id="6603449at2"/>
<dbReference type="InterPro" id="IPR036095">
    <property type="entry name" value="PTS_EIIB-like_sf"/>
</dbReference>
<dbReference type="GO" id="GO:0008982">
    <property type="term" value="F:protein-N(PI)-phosphohistidine-sugar phosphotransferase activity"/>
    <property type="evidence" value="ECO:0007669"/>
    <property type="project" value="InterPro"/>
</dbReference>
<dbReference type="EMBL" id="UPPP01000133">
    <property type="protein sequence ID" value="VBB09715.1"/>
    <property type="molecule type" value="Genomic_DNA"/>
</dbReference>
<dbReference type="InterPro" id="IPR003501">
    <property type="entry name" value="PTS_EIIB_2/3"/>
</dbReference>